<evidence type="ECO:0000313" key="17">
    <source>
        <dbReference type="Proteomes" id="UP000015101"/>
    </source>
</evidence>
<dbReference type="FunFam" id="1.20.5.340:FF:000033">
    <property type="entry name" value="Stromal interaction molecule"/>
    <property type="match status" value="1"/>
</dbReference>
<dbReference type="KEGG" id="hro:HELRODRAFT_189915"/>
<dbReference type="HOGENOM" id="CLU_010588_0_1_1"/>
<dbReference type="GO" id="GO:0005886">
    <property type="term" value="C:plasma membrane"/>
    <property type="evidence" value="ECO:0000318"/>
    <property type="project" value="GO_Central"/>
</dbReference>
<feature type="compositionally biased region" description="Low complexity" evidence="13">
    <location>
        <begin position="459"/>
        <end position="482"/>
    </location>
</feature>
<dbReference type="SMART" id="SM00454">
    <property type="entry name" value="SAM"/>
    <property type="match status" value="1"/>
</dbReference>
<dbReference type="InParanoid" id="T1FRH4"/>
<keyword evidence="10" id="KW-0406">Ion transport</keyword>
<dbReference type="GeneID" id="20211421"/>
<reference evidence="16" key="3">
    <citation type="submission" date="2015-06" db="UniProtKB">
        <authorList>
            <consortium name="EnsemblMetazoa"/>
        </authorList>
    </citation>
    <scope>IDENTIFICATION</scope>
</reference>
<keyword evidence="9 12" id="KW-0175">Coiled coil</keyword>
<evidence type="ECO:0000256" key="4">
    <source>
        <dbReference type="ARBA" id="ARBA00022692"/>
    </source>
</evidence>
<evidence type="ECO:0000256" key="10">
    <source>
        <dbReference type="ARBA" id="ARBA00023065"/>
    </source>
</evidence>
<feature type="region of interest" description="Disordered" evidence="13">
    <location>
        <begin position="455"/>
        <end position="482"/>
    </location>
</feature>
<dbReference type="Gene3D" id="1.10.150.50">
    <property type="entry name" value="Transcription Factor, Ets-1"/>
    <property type="match status" value="1"/>
</dbReference>
<dbReference type="PROSITE" id="PS50105">
    <property type="entry name" value="SAM_DOMAIN"/>
    <property type="match status" value="1"/>
</dbReference>
<dbReference type="Gene3D" id="1.20.5.340">
    <property type="match status" value="1"/>
</dbReference>
<keyword evidence="6" id="KW-0732">Signal</keyword>
<dbReference type="InterPro" id="IPR037608">
    <property type="entry name" value="STIM1/2"/>
</dbReference>
<evidence type="ECO:0000256" key="12">
    <source>
        <dbReference type="SAM" id="Coils"/>
    </source>
</evidence>
<dbReference type="GO" id="GO:0005509">
    <property type="term" value="F:calcium ion binding"/>
    <property type="evidence" value="ECO:0000318"/>
    <property type="project" value="GO_Central"/>
</dbReference>
<reference evidence="15 17" key="2">
    <citation type="journal article" date="2013" name="Nature">
        <title>Insights into bilaterian evolution from three spiralian genomes.</title>
        <authorList>
            <person name="Simakov O."/>
            <person name="Marletaz F."/>
            <person name="Cho S.J."/>
            <person name="Edsinger-Gonzales E."/>
            <person name="Havlak P."/>
            <person name="Hellsten U."/>
            <person name="Kuo D.H."/>
            <person name="Larsson T."/>
            <person name="Lv J."/>
            <person name="Arendt D."/>
            <person name="Savage R."/>
            <person name="Osoegawa K."/>
            <person name="de Jong P."/>
            <person name="Grimwood J."/>
            <person name="Chapman J.A."/>
            <person name="Shapiro H."/>
            <person name="Aerts A."/>
            <person name="Otillar R.P."/>
            <person name="Terry A.Y."/>
            <person name="Boore J.L."/>
            <person name="Grigoriev I.V."/>
            <person name="Lindberg D.R."/>
            <person name="Seaver E.C."/>
            <person name="Weisblat D.A."/>
            <person name="Putnam N.H."/>
            <person name="Rokhsar D.S."/>
        </authorList>
    </citation>
    <scope>NUCLEOTIDE SEQUENCE</scope>
</reference>
<dbReference type="Proteomes" id="UP000015101">
    <property type="component" value="Unassembled WGS sequence"/>
</dbReference>
<proteinExistence type="predicted"/>
<dbReference type="Gene3D" id="1.10.287.3550">
    <property type="match status" value="1"/>
</dbReference>
<keyword evidence="5" id="KW-0479">Metal-binding</keyword>
<keyword evidence="2" id="KW-0813">Transport</keyword>
<dbReference type="EMBL" id="AMQM01002306">
    <property type="status" value="NOT_ANNOTATED_CDS"/>
    <property type="molecule type" value="Genomic_DNA"/>
</dbReference>
<keyword evidence="17" id="KW-1185">Reference proteome</keyword>
<dbReference type="InterPro" id="IPR032393">
    <property type="entry name" value="SOAR_STIM1/2"/>
</dbReference>
<organism evidence="16 17">
    <name type="scientific">Helobdella robusta</name>
    <name type="common">Californian leech</name>
    <dbReference type="NCBI Taxonomy" id="6412"/>
    <lineage>
        <taxon>Eukaryota</taxon>
        <taxon>Metazoa</taxon>
        <taxon>Spiralia</taxon>
        <taxon>Lophotrochozoa</taxon>
        <taxon>Annelida</taxon>
        <taxon>Clitellata</taxon>
        <taxon>Hirudinea</taxon>
        <taxon>Rhynchobdellida</taxon>
        <taxon>Glossiphoniidae</taxon>
        <taxon>Helobdella</taxon>
    </lineage>
</organism>
<evidence type="ECO:0000313" key="16">
    <source>
        <dbReference type="EnsemblMetazoa" id="HelroP189915"/>
    </source>
</evidence>
<dbReference type="GO" id="GO:0006874">
    <property type="term" value="P:intracellular calcium ion homeostasis"/>
    <property type="evidence" value="ECO:0000318"/>
    <property type="project" value="GO_Central"/>
</dbReference>
<dbReference type="Pfam" id="PF25578">
    <property type="entry name" value="EF-hand_STIM1"/>
    <property type="match status" value="1"/>
</dbReference>
<accession>T1FRH4</accession>
<evidence type="ECO:0000259" key="14">
    <source>
        <dbReference type="PROSITE" id="PS50105"/>
    </source>
</evidence>
<dbReference type="OrthoDB" id="9986177at2759"/>
<evidence type="ECO:0000313" key="15">
    <source>
        <dbReference type="EMBL" id="ESN90607.1"/>
    </source>
</evidence>
<dbReference type="EMBL" id="AMQM01002307">
    <property type="status" value="NOT_ANNOTATED_CDS"/>
    <property type="molecule type" value="Genomic_DNA"/>
</dbReference>
<evidence type="ECO:0000256" key="9">
    <source>
        <dbReference type="ARBA" id="ARBA00023054"/>
    </source>
</evidence>
<dbReference type="STRING" id="6412.T1FRH4"/>
<dbReference type="GO" id="GO:0051049">
    <property type="term" value="P:regulation of transport"/>
    <property type="evidence" value="ECO:0007669"/>
    <property type="project" value="UniProtKB-ARBA"/>
</dbReference>
<dbReference type="GO" id="GO:0005783">
    <property type="term" value="C:endoplasmic reticulum"/>
    <property type="evidence" value="ECO:0000318"/>
    <property type="project" value="GO_Central"/>
</dbReference>
<evidence type="ECO:0000256" key="7">
    <source>
        <dbReference type="ARBA" id="ARBA00022837"/>
    </source>
</evidence>
<dbReference type="EMBL" id="KB097753">
    <property type="protein sequence ID" value="ESN90607.1"/>
    <property type="molecule type" value="Genomic_DNA"/>
</dbReference>
<evidence type="ECO:0000256" key="3">
    <source>
        <dbReference type="ARBA" id="ARBA00022568"/>
    </source>
</evidence>
<protein>
    <recommendedName>
        <fullName evidence="14">SAM domain-containing protein</fullName>
    </recommendedName>
</protein>
<evidence type="ECO:0000256" key="1">
    <source>
        <dbReference type="ARBA" id="ARBA00004479"/>
    </source>
</evidence>
<keyword evidence="3" id="KW-0109">Calcium transport</keyword>
<reference evidence="17" key="1">
    <citation type="submission" date="2012-12" db="EMBL/GenBank/DDBJ databases">
        <authorList>
            <person name="Hellsten U."/>
            <person name="Grimwood J."/>
            <person name="Chapman J.A."/>
            <person name="Shapiro H."/>
            <person name="Aerts A."/>
            <person name="Otillar R.P."/>
            <person name="Terry A.Y."/>
            <person name="Boore J.L."/>
            <person name="Simakov O."/>
            <person name="Marletaz F."/>
            <person name="Cho S.-J."/>
            <person name="Edsinger-Gonzales E."/>
            <person name="Havlak P."/>
            <person name="Kuo D.-H."/>
            <person name="Larsson T."/>
            <person name="Lv J."/>
            <person name="Arendt D."/>
            <person name="Savage R."/>
            <person name="Osoegawa K."/>
            <person name="de Jong P."/>
            <person name="Lindberg D.R."/>
            <person name="Seaver E.C."/>
            <person name="Weisblat D.A."/>
            <person name="Putnam N.H."/>
            <person name="Grigoriev I.V."/>
            <person name="Rokhsar D.S."/>
        </authorList>
    </citation>
    <scope>NUCLEOTIDE SEQUENCE</scope>
</reference>
<dbReference type="CDD" id="cd11722">
    <property type="entry name" value="SOAR"/>
    <property type="match status" value="1"/>
</dbReference>
<evidence type="ECO:0000256" key="2">
    <source>
        <dbReference type="ARBA" id="ARBA00022448"/>
    </source>
</evidence>
<dbReference type="SUPFAM" id="SSF47769">
    <property type="entry name" value="SAM/Pointed domain"/>
    <property type="match status" value="1"/>
</dbReference>
<dbReference type="Pfam" id="PF16533">
    <property type="entry name" value="SOAR"/>
    <property type="match status" value="1"/>
</dbReference>
<feature type="domain" description="SAM" evidence="14">
    <location>
        <begin position="101"/>
        <end position="158"/>
    </location>
</feature>
<keyword evidence="4" id="KW-0812">Transmembrane</keyword>
<evidence type="ECO:0000256" key="11">
    <source>
        <dbReference type="ARBA" id="ARBA00023136"/>
    </source>
</evidence>
<dbReference type="RefSeq" id="XP_009031508.1">
    <property type="nucleotide sequence ID" value="XM_009033260.1"/>
</dbReference>
<keyword evidence="11" id="KW-0472">Membrane</keyword>
<dbReference type="GO" id="GO:0002115">
    <property type="term" value="P:store-operated calcium entry"/>
    <property type="evidence" value="ECO:0000318"/>
    <property type="project" value="GO_Central"/>
</dbReference>
<dbReference type="PANTHER" id="PTHR15136:SF5">
    <property type="entry name" value="STROMAL INTERACTION MOLECULE HOMOLOG"/>
    <property type="match status" value="1"/>
</dbReference>
<name>T1FRH4_HELRO</name>
<dbReference type="PANTHER" id="PTHR15136">
    <property type="entry name" value="STROMAL INTERACTION MOLECULE HOMOLOG"/>
    <property type="match status" value="1"/>
</dbReference>
<dbReference type="AlphaFoldDB" id="T1FRH4"/>
<dbReference type="Pfam" id="PF07647">
    <property type="entry name" value="SAM_2"/>
    <property type="match status" value="1"/>
</dbReference>
<dbReference type="EnsemblMetazoa" id="HelroT189915">
    <property type="protein sequence ID" value="HelroP189915"/>
    <property type="gene ID" value="HelroG189915"/>
</dbReference>
<dbReference type="OMA" id="KRHSLVC"/>
<comment type="subcellular location">
    <subcellularLocation>
        <location evidence="1">Membrane</location>
        <topology evidence="1">Single-pass type I membrane protein</topology>
    </subcellularLocation>
</comment>
<feature type="coiled-coil region" evidence="12">
    <location>
        <begin position="218"/>
        <end position="300"/>
    </location>
</feature>
<evidence type="ECO:0000256" key="8">
    <source>
        <dbReference type="ARBA" id="ARBA00022989"/>
    </source>
</evidence>
<dbReference type="Gene3D" id="1.10.238.180">
    <property type="match status" value="1"/>
</dbReference>
<keyword evidence="8" id="KW-1133">Transmembrane helix</keyword>
<dbReference type="GO" id="GO:0005246">
    <property type="term" value="F:calcium channel regulator activity"/>
    <property type="evidence" value="ECO:0000318"/>
    <property type="project" value="GO_Central"/>
</dbReference>
<dbReference type="InterPro" id="IPR001660">
    <property type="entry name" value="SAM"/>
</dbReference>
<evidence type="ECO:0000256" key="13">
    <source>
        <dbReference type="SAM" id="MobiDB-lite"/>
    </source>
</evidence>
<gene>
    <name evidence="16" type="primary">20211421</name>
    <name evidence="15" type="ORF">HELRODRAFT_189915</name>
</gene>
<dbReference type="FunCoup" id="T1FRH4">
    <property type="interactions" value="1100"/>
</dbReference>
<feature type="region of interest" description="Disordered" evidence="13">
    <location>
        <begin position="575"/>
        <end position="601"/>
    </location>
</feature>
<evidence type="ECO:0000256" key="5">
    <source>
        <dbReference type="ARBA" id="ARBA00022723"/>
    </source>
</evidence>
<dbReference type="InterPro" id="IPR013761">
    <property type="entry name" value="SAM/pointed_sf"/>
</dbReference>
<dbReference type="InterPro" id="IPR057835">
    <property type="entry name" value="EF-hand_STIM1/2"/>
</dbReference>
<keyword evidence="7" id="KW-0106">Calcium</keyword>
<dbReference type="eggNOG" id="KOG4403">
    <property type="taxonomic scope" value="Eukaryota"/>
</dbReference>
<sequence length="609" mass="69292">MSEPHMDINIQCATFQYKSNYNCPRTEESCTKDSEGFEAISYLHSLIDDDKNGELDRSESEDFFREDLHHDSVVQTYHENDDHITVLDLWHFWFNSGVYNWSTEDVVNWLNLYVELPQYTKNFVDNKVDGRSIPKLAANIQSLATVLGIKNAVHKQKLSIKSTDLVLFGPPKNTHNFKKDVAVIISLLVGLGGCYFAYRQQKLAHVQMQKVMKDLSSLQNAEDALIQVQNELEKAQMEQRTIADDKQNLERKLKEEIRHAKAEAEQLKMLKGSPDSCAELKALEDELMKVKLALYEAERRLEENQCIPLFELQIWLQLTYEVEKRYFESKREAAQNQLLAARQMWDKIRKQKSKFLGSIRVAHTTSLDETDQQIMHVRNALDIVKVELQERMTRWHEIEKLCHFSISTNPGIETLYSIIKSEKFNSFVRSAVMSSDDLTDPTKLKMMSAACLEEKSKMRSSNSSLSGSVKDNSSDGGNSNSKVFFQLGSSDMQSLNGSTLSNSNLSLDTNMVKSKSFVDGPTKLLTEIKKSSINSNDQHLLHYQYPSSRQLLVDDLNSNQPILPKVSSMKPIASLKDDGNSSDSSIHCSEGTEGGAKNRKHKLLAAFKH</sequence>
<dbReference type="CTD" id="20211421"/>
<evidence type="ECO:0000256" key="6">
    <source>
        <dbReference type="ARBA" id="ARBA00022729"/>
    </source>
</evidence>